<keyword evidence="3" id="KW-1003">Cell membrane</keyword>
<dbReference type="PANTHER" id="PTHR33508">
    <property type="entry name" value="UPF0056 MEMBRANE PROTEIN YHCE"/>
    <property type="match status" value="1"/>
</dbReference>
<dbReference type="Pfam" id="PF01914">
    <property type="entry name" value="MarC"/>
    <property type="match status" value="1"/>
</dbReference>
<dbReference type="AlphaFoldDB" id="A0A445MRA0"/>
<evidence type="ECO:0000256" key="4">
    <source>
        <dbReference type="ARBA" id="ARBA00022692"/>
    </source>
</evidence>
<keyword evidence="5 7" id="KW-1133">Transmembrane helix</keyword>
<feature type="transmembrane region" description="Helical" evidence="7">
    <location>
        <begin position="111"/>
        <end position="133"/>
    </location>
</feature>
<evidence type="ECO:0000256" key="6">
    <source>
        <dbReference type="ARBA" id="ARBA00023136"/>
    </source>
</evidence>
<keyword evidence="6 7" id="KW-0472">Membrane</keyword>
<evidence type="ECO:0000256" key="2">
    <source>
        <dbReference type="ARBA" id="ARBA00009784"/>
    </source>
</evidence>
<protein>
    <recommendedName>
        <fullName evidence="7">UPF0056 membrane protein</fullName>
    </recommendedName>
</protein>
<accession>A0A445MRA0</accession>
<feature type="transmembrane region" description="Helical" evidence="7">
    <location>
        <begin position="145"/>
        <end position="164"/>
    </location>
</feature>
<sequence length="204" mass="22564">MQYFITFLIPLLIIMDPIGNLPLFLLFTEQNELKEQRRIAAISCGTACIILIFFALTGDFILRLFRISLPAFQLAGGFIFFVYALQMLRLIPGGIKTTTQEEEEGVSKENVALVPLATPLLAGPGAITAVLVWQQSPGSLEKIPLLLTAIITACFVVYAIFYFGKWIRRIMGVGGIRVATRLMGLLLAVIAVQFMVEGVRQILK</sequence>
<keyword evidence="4 7" id="KW-0812">Transmembrane</keyword>
<dbReference type="GO" id="GO:0005886">
    <property type="term" value="C:plasma membrane"/>
    <property type="evidence" value="ECO:0007669"/>
    <property type="project" value="UniProtKB-SubCell"/>
</dbReference>
<evidence type="ECO:0000256" key="3">
    <source>
        <dbReference type="ARBA" id="ARBA00022475"/>
    </source>
</evidence>
<proteinExistence type="inferred from homology"/>
<feature type="transmembrane region" description="Helical" evidence="7">
    <location>
        <begin position="39"/>
        <end position="65"/>
    </location>
</feature>
<name>A0A445MRA0_9BACT</name>
<dbReference type="InterPro" id="IPR002771">
    <property type="entry name" value="Multi_antbiot-R_MarC"/>
</dbReference>
<feature type="transmembrane region" description="Helical" evidence="7">
    <location>
        <begin position="176"/>
        <end position="196"/>
    </location>
</feature>
<comment type="similarity">
    <text evidence="2 7">Belongs to the UPF0056 (MarC) family.</text>
</comment>
<feature type="transmembrane region" description="Helical" evidence="7">
    <location>
        <begin position="71"/>
        <end position="91"/>
    </location>
</feature>
<dbReference type="NCBIfam" id="TIGR00427">
    <property type="entry name" value="NAAT family transporter"/>
    <property type="match status" value="1"/>
</dbReference>
<dbReference type="PANTHER" id="PTHR33508:SF1">
    <property type="entry name" value="UPF0056 MEMBRANE PROTEIN YHCE"/>
    <property type="match status" value="1"/>
</dbReference>
<feature type="transmembrane region" description="Helical" evidence="7">
    <location>
        <begin position="6"/>
        <end position="27"/>
    </location>
</feature>
<evidence type="ECO:0000256" key="7">
    <source>
        <dbReference type="RuleBase" id="RU362048"/>
    </source>
</evidence>
<comment type="subcellular location">
    <subcellularLocation>
        <location evidence="1 7">Cell membrane</location>
        <topology evidence="1 7">Multi-pass membrane protein</topology>
    </subcellularLocation>
</comment>
<organism evidence="8">
    <name type="scientific">uncultured Desulfobacterium sp</name>
    <dbReference type="NCBI Taxonomy" id="201089"/>
    <lineage>
        <taxon>Bacteria</taxon>
        <taxon>Pseudomonadati</taxon>
        <taxon>Thermodesulfobacteriota</taxon>
        <taxon>Desulfobacteria</taxon>
        <taxon>Desulfobacterales</taxon>
        <taxon>Desulfobacteriaceae</taxon>
        <taxon>Desulfobacterium</taxon>
        <taxon>environmental samples</taxon>
    </lineage>
</organism>
<reference evidence="8" key="1">
    <citation type="submission" date="2018-01" db="EMBL/GenBank/DDBJ databases">
        <authorList>
            <person name="Regsiter A."/>
            <person name="William W."/>
        </authorList>
    </citation>
    <scope>NUCLEOTIDE SEQUENCE</scope>
    <source>
        <strain evidence="8">TRIP AH-1</strain>
    </source>
</reference>
<evidence type="ECO:0000256" key="5">
    <source>
        <dbReference type="ARBA" id="ARBA00022989"/>
    </source>
</evidence>
<dbReference type="EMBL" id="OJIN01000019">
    <property type="protein sequence ID" value="SPD71973.1"/>
    <property type="molecule type" value="Genomic_DNA"/>
</dbReference>
<gene>
    <name evidence="8" type="ORF">PITCH_A1150008</name>
</gene>
<evidence type="ECO:0000256" key="1">
    <source>
        <dbReference type="ARBA" id="ARBA00004651"/>
    </source>
</evidence>
<evidence type="ECO:0000313" key="8">
    <source>
        <dbReference type="EMBL" id="SPD71973.1"/>
    </source>
</evidence>